<protein>
    <submittedName>
        <fullName evidence="5">Glycosyltransferase family 2 protein</fullName>
        <ecNumber evidence="5">2.4.-.-</ecNumber>
    </submittedName>
</protein>
<dbReference type="InterPro" id="IPR001173">
    <property type="entry name" value="Glyco_trans_2-like"/>
</dbReference>
<dbReference type="PANTHER" id="PTHR43179">
    <property type="entry name" value="RHAMNOSYLTRANSFERASE WBBL"/>
    <property type="match status" value="1"/>
</dbReference>
<evidence type="ECO:0000259" key="4">
    <source>
        <dbReference type="Pfam" id="PF00535"/>
    </source>
</evidence>
<organism evidence="5">
    <name type="scientific">Tunturiibacter psychrotolerans</name>
    <dbReference type="NCBI Taxonomy" id="3069686"/>
    <lineage>
        <taxon>Bacteria</taxon>
        <taxon>Pseudomonadati</taxon>
        <taxon>Acidobacteriota</taxon>
        <taxon>Terriglobia</taxon>
        <taxon>Terriglobales</taxon>
        <taxon>Acidobacteriaceae</taxon>
        <taxon>Tunturiibacter</taxon>
    </lineage>
</organism>
<evidence type="ECO:0000313" key="5">
    <source>
        <dbReference type="EMBL" id="XCB34280.1"/>
    </source>
</evidence>
<dbReference type="PANTHER" id="PTHR43179:SF12">
    <property type="entry name" value="GALACTOFURANOSYLTRANSFERASE GLFT2"/>
    <property type="match status" value="1"/>
</dbReference>
<dbReference type="GO" id="GO:0016757">
    <property type="term" value="F:glycosyltransferase activity"/>
    <property type="evidence" value="ECO:0007669"/>
    <property type="project" value="UniProtKB-KW"/>
</dbReference>
<name>A0AAU7ZTJ7_9BACT</name>
<feature type="domain" description="Glycosyltransferase 2-like" evidence="4">
    <location>
        <begin position="11"/>
        <end position="182"/>
    </location>
</feature>
<dbReference type="EC" id="2.4.-.-" evidence="5"/>
<dbReference type="Pfam" id="PF00535">
    <property type="entry name" value="Glycos_transf_2"/>
    <property type="match status" value="1"/>
</dbReference>
<dbReference type="InterPro" id="IPR029044">
    <property type="entry name" value="Nucleotide-diphossugar_trans"/>
</dbReference>
<keyword evidence="3 5" id="KW-0808">Transferase</keyword>
<sequence length="338" mass="38767">MQKVAINIVRFNQDLALLEKCIGAALNQSLDDYSVTLTENGSNDSIESAIVTRFGTNPKFRFVNNEKNLGFAGANNRFFRNANSEFVMPLNPDTVMPPDYLKTLLAVFIDPSVAAAEGKMLKPDPLPDNSWLLDGTGMTISRARRARERGQLEVDRGQYDAAQDVFGVSATAAAYRMSSLEKVKLGQSEYFDEDFFTYWEDLDLSWRLRLAGFRCSYVPHAVIYHSRFAGQSKHGFLKPAEFTRHIKSLPSRVVYWDWRNHLFSIIKNDFGWSFVRDLPFIATRELLLFGYLLIIEPKLVAGLPDFVRLLPRILKKRKLIQKCRVATSSEMQRWFDER</sequence>
<dbReference type="Gene3D" id="3.90.550.10">
    <property type="entry name" value="Spore Coat Polysaccharide Biosynthesis Protein SpsA, Chain A"/>
    <property type="match status" value="1"/>
</dbReference>
<comment type="similarity">
    <text evidence="1">Belongs to the glycosyltransferase 2 family.</text>
</comment>
<reference evidence="5" key="1">
    <citation type="submission" date="2023-08" db="EMBL/GenBank/DDBJ databases">
        <authorList>
            <person name="Messyasz A."/>
            <person name="Mannisto M.K."/>
            <person name="Kerkhof L.J."/>
            <person name="Haggblom M."/>
        </authorList>
    </citation>
    <scope>NUCLEOTIDE SEQUENCE</scope>
    <source>
        <strain evidence="5">X5P6</strain>
    </source>
</reference>
<dbReference type="EMBL" id="CP132942">
    <property type="protein sequence ID" value="XCB34280.1"/>
    <property type="molecule type" value="Genomic_DNA"/>
</dbReference>
<gene>
    <name evidence="5" type="ORF">RBB77_05125</name>
</gene>
<reference evidence="5" key="2">
    <citation type="journal article" date="2024" name="Environ. Microbiol.">
        <title>Genome analysis and description of Tunturibacter gen. nov. expands the diversity of Terriglobia in tundra soils.</title>
        <authorList>
            <person name="Messyasz A."/>
            <person name="Mannisto M.K."/>
            <person name="Kerkhof L.J."/>
            <person name="Haggblom M.M."/>
        </authorList>
    </citation>
    <scope>NUCLEOTIDE SEQUENCE</scope>
    <source>
        <strain evidence="5">X5P6</strain>
    </source>
</reference>
<accession>A0AAU7ZTJ7</accession>
<dbReference type="SUPFAM" id="SSF53448">
    <property type="entry name" value="Nucleotide-diphospho-sugar transferases"/>
    <property type="match status" value="1"/>
</dbReference>
<evidence type="ECO:0000256" key="1">
    <source>
        <dbReference type="ARBA" id="ARBA00006739"/>
    </source>
</evidence>
<dbReference type="RefSeq" id="WP_353065268.1">
    <property type="nucleotide sequence ID" value="NZ_CP132942.1"/>
</dbReference>
<evidence type="ECO:0000256" key="3">
    <source>
        <dbReference type="ARBA" id="ARBA00022679"/>
    </source>
</evidence>
<dbReference type="KEGG" id="tpsc:RBB77_05125"/>
<proteinExistence type="inferred from homology"/>
<dbReference type="AlphaFoldDB" id="A0AAU7ZTJ7"/>
<keyword evidence="2 5" id="KW-0328">Glycosyltransferase</keyword>
<evidence type="ECO:0000256" key="2">
    <source>
        <dbReference type="ARBA" id="ARBA00022676"/>
    </source>
</evidence>
<dbReference type="CDD" id="cd04186">
    <property type="entry name" value="GT_2_like_c"/>
    <property type="match status" value="1"/>
</dbReference>